<dbReference type="SUPFAM" id="SSF53955">
    <property type="entry name" value="Lysozyme-like"/>
    <property type="match status" value="1"/>
</dbReference>
<dbReference type="RefSeq" id="WP_062628184.1">
    <property type="nucleotide sequence ID" value="NZ_CP014327.1"/>
</dbReference>
<comment type="similarity">
    <text evidence="2">Belongs to the virb1 family.</text>
</comment>
<dbReference type="OrthoDB" id="9815002at2"/>
<feature type="signal peptide" evidence="4">
    <location>
        <begin position="1"/>
        <end position="26"/>
    </location>
</feature>
<evidence type="ECO:0000313" key="7">
    <source>
        <dbReference type="Proteomes" id="UP000070371"/>
    </source>
</evidence>
<evidence type="ECO:0000256" key="4">
    <source>
        <dbReference type="SAM" id="SignalP"/>
    </source>
</evidence>
<dbReference type="EMBL" id="CP014327">
    <property type="protein sequence ID" value="AML51262.1"/>
    <property type="molecule type" value="Genomic_DNA"/>
</dbReference>
<evidence type="ECO:0000256" key="2">
    <source>
        <dbReference type="ARBA" id="ARBA00009387"/>
    </source>
</evidence>
<dbReference type="InterPro" id="IPR008258">
    <property type="entry name" value="Transglycosylase_SLT_dom_1"/>
</dbReference>
<evidence type="ECO:0000256" key="3">
    <source>
        <dbReference type="ARBA" id="ARBA00022729"/>
    </source>
</evidence>
<keyword evidence="3 4" id="KW-0732">Signal</keyword>
<dbReference type="GO" id="GO:0042597">
    <property type="term" value="C:periplasmic space"/>
    <property type="evidence" value="ECO:0007669"/>
    <property type="project" value="InterPro"/>
</dbReference>
<dbReference type="Gene3D" id="1.10.530.10">
    <property type="match status" value="1"/>
</dbReference>
<accession>A0A126UYV9</accession>
<dbReference type="GO" id="GO:0004553">
    <property type="term" value="F:hydrolase activity, hydrolyzing O-glycosyl compounds"/>
    <property type="evidence" value="ECO:0007669"/>
    <property type="project" value="InterPro"/>
</dbReference>
<keyword evidence="7" id="KW-1185">Reference proteome</keyword>
<reference evidence="6 7" key="1">
    <citation type="submission" date="2016-02" db="EMBL/GenBank/DDBJ databases">
        <title>Complete genome sequence of Halocynthiibacter arcticus PAMC 20958t from arctic marine sediment.</title>
        <authorList>
            <person name="Lee Y.M."/>
            <person name="Baek K."/>
            <person name="Lee H.K."/>
            <person name="Shin S.C."/>
        </authorList>
    </citation>
    <scope>NUCLEOTIDE SEQUENCE [LARGE SCALE GENOMIC DNA]</scope>
    <source>
        <strain evidence="6">PAMC 20958</strain>
    </source>
</reference>
<dbReference type="Proteomes" id="UP000070371">
    <property type="component" value="Chromosome"/>
</dbReference>
<dbReference type="KEGG" id="hat:RC74_08365"/>
<dbReference type="PANTHER" id="PTHR37423:SF2">
    <property type="entry name" value="MEMBRANE-BOUND LYTIC MUREIN TRANSGLYCOSYLASE C"/>
    <property type="match status" value="1"/>
</dbReference>
<dbReference type="InterPro" id="IPR023346">
    <property type="entry name" value="Lysozyme-like_dom_sf"/>
</dbReference>
<dbReference type="CDD" id="cd13401">
    <property type="entry name" value="Slt70-like"/>
    <property type="match status" value="1"/>
</dbReference>
<feature type="domain" description="Transglycosylase SLT" evidence="5">
    <location>
        <begin position="493"/>
        <end position="596"/>
    </location>
</feature>
<dbReference type="Gene3D" id="1.25.20.10">
    <property type="entry name" value="Bacterial muramidases"/>
    <property type="match status" value="1"/>
</dbReference>
<dbReference type="InterPro" id="IPR008939">
    <property type="entry name" value="Lytic_TGlycosylase_superhlx_U"/>
</dbReference>
<evidence type="ECO:0000313" key="6">
    <source>
        <dbReference type="EMBL" id="AML51262.1"/>
    </source>
</evidence>
<evidence type="ECO:0000256" key="1">
    <source>
        <dbReference type="ARBA" id="ARBA00007734"/>
    </source>
</evidence>
<protein>
    <recommendedName>
        <fullName evidence="5">Transglycosylase SLT domain-containing protein</fullName>
    </recommendedName>
</protein>
<dbReference type="PANTHER" id="PTHR37423">
    <property type="entry name" value="SOLUBLE LYTIC MUREIN TRANSGLYCOSYLASE-RELATED"/>
    <property type="match status" value="1"/>
</dbReference>
<dbReference type="SUPFAM" id="SSF48435">
    <property type="entry name" value="Bacterial muramidases"/>
    <property type="match status" value="1"/>
</dbReference>
<comment type="similarity">
    <text evidence="1">Belongs to the transglycosylase Slt family.</text>
</comment>
<evidence type="ECO:0000259" key="5">
    <source>
        <dbReference type="Pfam" id="PF01464"/>
    </source>
</evidence>
<name>A0A126UYV9_9RHOB</name>
<gene>
    <name evidence="6" type="ORF">RC74_08365</name>
</gene>
<dbReference type="AlphaFoldDB" id="A0A126UYV9"/>
<sequence>MRQIHRVFFSTLLTLVVTSQSVAAQADTALAQAMDLVRVQDWPAAESAAKPAGATAQTIVEWHYLRAGKGTLDEYEAFLRDHADWPGMPYLSERGEKTLYTDTSPQRVLAYFGGDRPQTGTGALAYAAALSKTGETSRASATITDAWRTMPLTSAEQLSFLATYSDLLKPYHQERMDMLLWQGASNEAQALMPYVSDGWQKLAAARIGLRQQVDGVDGMISAIPVGLASDPGLAYERFVWRARKDRYDDALVLLNERSNSAASLGRPEEWARRRALIARYEMRAGRYESAYTAASRHHLSQGDYFADLEWLSGYIALRFLNRPSDALKHFKAFQAGVDSPISLGRAGYWEGRAYEAMGDATRAQAAYVFGGGFQTSFYGQLAAQEAGMAMDPALLGQEKFPDWKTTSFANSSVFKAGQLLDDAGESRISARFISHLAESLNRSERGALAAWAIENENPYTALHVAKRAAQFGDTLHASMYPMHPVATKSPLVVSPELALAISRRESEFNSRVVSGAGAQGLMQVMPGTAELVSKKIGIEYEPSKVLSDWDYNATLGTNYLAGLIEEFGDNVILVSAGYNAGPGRPRRWLSERGDPRANSAQVVDWIEHIQYDETRNYTMRVSEALLPYRAQLAGKPQNIRLIEDLTQR</sequence>
<proteinExistence type="inferred from homology"/>
<organism evidence="6 7">
    <name type="scientific">Falsihalocynthiibacter arcticus</name>
    <dbReference type="NCBI Taxonomy" id="1579316"/>
    <lineage>
        <taxon>Bacteria</taxon>
        <taxon>Pseudomonadati</taxon>
        <taxon>Pseudomonadota</taxon>
        <taxon>Alphaproteobacteria</taxon>
        <taxon>Rhodobacterales</taxon>
        <taxon>Roseobacteraceae</taxon>
        <taxon>Falsihalocynthiibacter</taxon>
    </lineage>
</organism>
<dbReference type="Pfam" id="PF01464">
    <property type="entry name" value="SLT"/>
    <property type="match status" value="1"/>
</dbReference>
<feature type="chain" id="PRO_5007443167" description="Transglycosylase SLT domain-containing protein" evidence="4">
    <location>
        <begin position="27"/>
        <end position="648"/>
    </location>
</feature>
<dbReference type="STRING" id="1579316.RC74_08365"/>